<gene>
    <name evidence="1" type="ORF">DPMN_068119</name>
</gene>
<evidence type="ECO:0000313" key="2">
    <source>
        <dbReference type="Proteomes" id="UP000828390"/>
    </source>
</evidence>
<accession>A0A9D4BU17</accession>
<keyword evidence="2" id="KW-1185">Reference proteome</keyword>
<name>A0A9D4BU17_DREPO</name>
<dbReference type="Proteomes" id="UP000828390">
    <property type="component" value="Unassembled WGS sequence"/>
</dbReference>
<comment type="caution">
    <text evidence="1">The sequence shown here is derived from an EMBL/GenBank/DDBJ whole genome shotgun (WGS) entry which is preliminary data.</text>
</comment>
<proteinExistence type="predicted"/>
<reference evidence="1" key="1">
    <citation type="journal article" date="2019" name="bioRxiv">
        <title>The Genome of the Zebra Mussel, Dreissena polymorpha: A Resource for Invasive Species Research.</title>
        <authorList>
            <person name="McCartney M.A."/>
            <person name="Auch B."/>
            <person name="Kono T."/>
            <person name="Mallez S."/>
            <person name="Zhang Y."/>
            <person name="Obille A."/>
            <person name="Becker A."/>
            <person name="Abrahante J.E."/>
            <person name="Garbe J."/>
            <person name="Badalamenti J.P."/>
            <person name="Herman A."/>
            <person name="Mangelson H."/>
            <person name="Liachko I."/>
            <person name="Sullivan S."/>
            <person name="Sone E.D."/>
            <person name="Koren S."/>
            <person name="Silverstein K.A.T."/>
            <person name="Beckman K.B."/>
            <person name="Gohl D.M."/>
        </authorList>
    </citation>
    <scope>NUCLEOTIDE SEQUENCE</scope>
    <source>
        <strain evidence="1">Duluth1</strain>
        <tissue evidence="1">Whole animal</tissue>
    </source>
</reference>
<evidence type="ECO:0000313" key="1">
    <source>
        <dbReference type="EMBL" id="KAH3708662.1"/>
    </source>
</evidence>
<reference evidence="1" key="2">
    <citation type="submission" date="2020-11" db="EMBL/GenBank/DDBJ databases">
        <authorList>
            <person name="McCartney M.A."/>
            <person name="Auch B."/>
            <person name="Kono T."/>
            <person name="Mallez S."/>
            <person name="Becker A."/>
            <person name="Gohl D.M."/>
            <person name="Silverstein K.A.T."/>
            <person name="Koren S."/>
            <person name="Bechman K.B."/>
            <person name="Herman A."/>
            <person name="Abrahante J.E."/>
            <person name="Garbe J."/>
        </authorList>
    </citation>
    <scope>NUCLEOTIDE SEQUENCE</scope>
    <source>
        <strain evidence="1">Duluth1</strain>
        <tissue evidence="1">Whole animal</tissue>
    </source>
</reference>
<dbReference type="AlphaFoldDB" id="A0A9D4BU17"/>
<sequence length="99" mass="10528">MLGTTKNGHEKNVVPVDLSINLKEDGNKASFSFINGPGVGYVDMDDVQYLFVSYLRCDIGVSVAFQGSSANGVGGDSGQGRRTESGYQYNIPMLLKACG</sequence>
<dbReference type="EMBL" id="JAIWYP010000014">
    <property type="protein sequence ID" value="KAH3708662.1"/>
    <property type="molecule type" value="Genomic_DNA"/>
</dbReference>
<protein>
    <submittedName>
        <fullName evidence="1">Uncharacterized protein</fullName>
    </submittedName>
</protein>
<organism evidence="1 2">
    <name type="scientific">Dreissena polymorpha</name>
    <name type="common">Zebra mussel</name>
    <name type="synonym">Mytilus polymorpha</name>
    <dbReference type="NCBI Taxonomy" id="45954"/>
    <lineage>
        <taxon>Eukaryota</taxon>
        <taxon>Metazoa</taxon>
        <taxon>Spiralia</taxon>
        <taxon>Lophotrochozoa</taxon>
        <taxon>Mollusca</taxon>
        <taxon>Bivalvia</taxon>
        <taxon>Autobranchia</taxon>
        <taxon>Heteroconchia</taxon>
        <taxon>Euheterodonta</taxon>
        <taxon>Imparidentia</taxon>
        <taxon>Neoheterodontei</taxon>
        <taxon>Myida</taxon>
        <taxon>Dreissenoidea</taxon>
        <taxon>Dreissenidae</taxon>
        <taxon>Dreissena</taxon>
    </lineage>
</organism>